<dbReference type="SMART" id="SM00271">
    <property type="entry name" value="DnaJ"/>
    <property type="match status" value="1"/>
</dbReference>
<dbReference type="PANTHER" id="PTHR44137:SF58">
    <property type="entry name" value="J DOMAIN-CONTAINING PROTEIN"/>
    <property type="match status" value="1"/>
</dbReference>
<accession>A0AAD5NZP1</accession>
<dbReference type="AlphaFoldDB" id="A0AAD5NZP1"/>
<comment type="caution">
    <text evidence="3">The sequence shown here is derived from an EMBL/GenBank/DDBJ whole genome shotgun (WGS) entry which is preliminary data.</text>
</comment>
<dbReference type="Gene3D" id="1.10.287.110">
    <property type="entry name" value="DnaJ domain"/>
    <property type="match status" value="1"/>
</dbReference>
<dbReference type="CDD" id="cd06257">
    <property type="entry name" value="DnaJ"/>
    <property type="match status" value="1"/>
</dbReference>
<dbReference type="InterPro" id="IPR001623">
    <property type="entry name" value="DnaJ_domain"/>
</dbReference>
<evidence type="ECO:0000256" key="1">
    <source>
        <dbReference type="SAM" id="MobiDB-lite"/>
    </source>
</evidence>
<evidence type="ECO:0000259" key="2">
    <source>
        <dbReference type="PROSITE" id="PS50076"/>
    </source>
</evidence>
<reference evidence="3" key="1">
    <citation type="journal article" date="2022" name="Plant J.">
        <title>Strategies of tolerance reflected in two North American maple genomes.</title>
        <authorList>
            <person name="McEvoy S.L."/>
            <person name="Sezen U.U."/>
            <person name="Trouern-Trend A."/>
            <person name="McMahon S.M."/>
            <person name="Schaberg P.G."/>
            <person name="Yang J."/>
            <person name="Wegrzyn J.L."/>
            <person name="Swenson N.G."/>
        </authorList>
    </citation>
    <scope>NUCLEOTIDE SEQUENCE</scope>
    <source>
        <strain evidence="3">91603</strain>
    </source>
</reference>
<dbReference type="PANTHER" id="PTHR44137">
    <property type="entry name" value="BNAC03G44070D PROTEIN"/>
    <property type="match status" value="1"/>
</dbReference>
<dbReference type="InterPro" id="IPR036869">
    <property type="entry name" value="J_dom_sf"/>
</dbReference>
<keyword evidence="4" id="KW-1185">Reference proteome</keyword>
<sequence>MVHKVGSKKNWYGVLQVKDYSAKVVDINKIYKRMVLMLHPDKCRYVAMEGTTKIVNAAWDLLSDLRRRASHDKLIGCNQPPEKRTNPNCASSSSSSGFGGFASRSSGCNPNFGSMSSFGFGWNPKTRSSFGFG</sequence>
<evidence type="ECO:0000313" key="3">
    <source>
        <dbReference type="EMBL" id="KAI9191897.1"/>
    </source>
</evidence>
<dbReference type="SUPFAM" id="SSF46565">
    <property type="entry name" value="Chaperone J-domain"/>
    <property type="match status" value="1"/>
</dbReference>
<proteinExistence type="predicted"/>
<evidence type="ECO:0000313" key="4">
    <source>
        <dbReference type="Proteomes" id="UP001064489"/>
    </source>
</evidence>
<protein>
    <recommendedName>
        <fullName evidence="2">J domain-containing protein</fullName>
    </recommendedName>
</protein>
<dbReference type="PROSITE" id="PS50076">
    <property type="entry name" value="DNAJ_2"/>
    <property type="match status" value="1"/>
</dbReference>
<organism evidence="3 4">
    <name type="scientific">Acer negundo</name>
    <name type="common">Box elder</name>
    <dbReference type="NCBI Taxonomy" id="4023"/>
    <lineage>
        <taxon>Eukaryota</taxon>
        <taxon>Viridiplantae</taxon>
        <taxon>Streptophyta</taxon>
        <taxon>Embryophyta</taxon>
        <taxon>Tracheophyta</taxon>
        <taxon>Spermatophyta</taxon>
        <taxon>Magnoliopsida</taxon>
        <taxon>eudicotyledons</taxon>
        <taxon>Gunneridae</taxon>
        <taxon>Pentapetalae</taxon>
        <taxon>rosids</taxon>
        <taxon>malvids</taxon>
        <taxon>Sapindales</taxon>
        <taxon>Sapindaceae</taxon>
        <taxon>Hippocastanoideae</taxon>
        <taxon>Acereae</taxon>
        <taxon>Acer</taxon>
    </lineage>
</organism>
<feature type="domain" description="J" evidence="2">
    <location>
        <begin position="10"/>
        <end position="75"/>
    </location>
</feature>
<feature type="compositionally biased region" description="Low complexity" evidence="1">
    <location>
        <begin position="90"/>
        <end position="101"/>
    </location>
</feature>
<name>A0AAD5NZP1_ACENE</name>
<feature type="region of interest" description="Disordered" evidence="1">
    <location>
        <begin position="73"/>
        <end position="101"/>
    </location>
</feature>
<reference evidence="3" key="2">
    <citation type="submission" date="2023-02" db="EMBL/GenBank/DDBJ databases">
        <authorList>
            <person name="Swenson N.G."/>
            <person name="Wegrzyn J.L."/>
            <person name="Mcevoy S.L."/>
        </authorList>
    </citation>
    <scope>NUCLEOTIDE SEQUENCE</scope>
    <source>
        <strain evidence="3">91603</strain>
        <tissue evidence="3">Leaf</tissue>
    </source>
</reference>
<dbReference type="EMBL" id="JAJSOW010000004">
    <property type="protein sequence ID" value="KAI9191897.1"/>
    <property type="molecule type" value="Genomic_DNA"/>
</dbReference>
<gene>
    <name evidence="3" type="ORF">LWI28_015171</name>
</gene>
<dbReference type="Pfam" id="PF00226">
    <property type="entry name" value="DnaJ"/>
    <property type="match status" value="1"/>
</dbReference>
<dbReference type="Proteomes" id="UP001064489">
    <property type="component" value="Chromosome 6"/>
</dbReference>